<proteinExistence type="predicted"/>
<evidence type="ECO:0000256" key="1">
    <source>
        <dbReference type="SAM" id="MobiDB-lite"/>
    </source>
</evidence>
<evidence type="ECO:0000313" key="3">
    <source>
        <dbReference type="Proteomes" id="UP000799440"/>
    </source>
</evidence>
<dbReference type="AlphaFoldDB" id="A0A6A6UX83"/>
<keyword evidence="3" id="KW-1185">Reference proteome</keyword>
<evidence type="ECO:0000313" key="2">
    <source>
        <dbReference type="EMBL" id="KAF2742323.1"/>
    </source>
</evidence>
<protein>
    <submittedName>
        <fullName evidence="2">Uncharacterized protein</fullName>
    </submittedName>
</protein>
<feature type="region of interest" description="Disordered" evidence="1">
    <location>
        <begin position="1"/>
        <end position="23"/>
    </location>
</feature>
<reference evidence="2" key="1">
    <citation type="journal article" date="2020" name="Stud. Mycol.">
        <title>101 Dothideomycetes genomes: a test case for predicting lifestyles and emergence of pathogens.</title>
        <authorList>
            <person name="Haridas S."/>
            <person name="Albert R."/>
            <person name="Binder M."/>
            <person name="Bloem J."/>
            <person name="Labutti K."/>
            <person name="Salamov A."/>
            <person name="Andreopoulos B."/>
            <person name="Baker S."/>
            <person name="Barry K."/>
            <person name="Bills G."/>
            <person name="Bluhm B."/>
            <person name="Cannon C."/>
            <person name="Castanera R."/>
            <person name="Culley D."/>
            <person name="Daum C."/>
            <person name="Ezra D."/>
            <person name="Gonzalez J."/>
            <person name="Henrissat B."/>
            <person name="Kuo A."/>
            <person name="Liang C."/>
            <person name="Lipzen A."/>
            <person name="Lutzoni F."/>
            <person name="Magnuson J."/>
            <person name="Mondo S."/>
            <person name="Nolan M."/>
            <person name="Ohm R."/>
            <person name="Pangilinan J."/>
            <person name="Park H.-J."/>
            <person name="Ramirez L."/>
            <person name="Alfaro M."/>
            <person name="Sun H."/>
            <person name="Tritt A."/>
            <person name="Yoshinaga Y."/>
            <person name="Zwiers L.-H."/>
            <person name="Turgeon B."/>
            <person name="Goodwin S."/>
            <person name="Spatafora J."/>
            <person name="Crous P."/>
            <person name="Grigoriev I."/>
        </authorList>
    </citation>
    <scope>NUCLEOTIDE SEQUENCE</scope>
    <source>
        <strain evidence="2">CBS 119925</strain>
    </source>
</reference>
<accession>A0A6A6UX83</accession>
<dbReference type="EMBL" id="MU006611">
    <property type="protein sequence ID" value="KAF2742323.1"/>
    <property type="molecule type" value="Genomic_DNA"/>
</dbReference>
<organism evidence="2 3">
    <name type="scientific">Sporormia fimetaria CBS 119925</name>
    <dbReference type="NCBI Taxonomy" id="1340428"/>
    <lineage>
        <taxon>Eukaryota</taxon>
        <taxon>Fungi</taxon>
        <taxon>Dikarya</taxon>
        <taxon>Ascomycota</taxon>
        <taxon>Pezizomycotina</taxon>
        <taxon>Dothideomycetes</taxon>
        <taxon>Pleosporomycetidae</taxon>
        <taxon>Pleosporales</taxon>
        <taxon>Sporormiaceae</taxon>
        <taxon>Sporormia</taxon>
    </lineage>
</organism>
<gene>
    <name evidence="2" type="ORF">M011DRAFT_290787</name>
</gene>
<sequence length="211" mass="23353">MRVMHTSCGTGKRGSSGRFTGTPVRRIEDGEQVLRPHLFFGRGDVSPVLRSHLFVRQQGRRQVFGHTCLSDRVYRKECLLTPVSSMKDVSKVSEHTFSSKARTRCRSSGTSVRGIEGAWIRCFARTGAIGGRTYLSYFVHTCTDGEGGGCRGWTLDVVEGRSSRATWPCTTGTPTGGPPLWQQSTCPAVRHGSFLSLVYSDSSDRPFKEWL</sequence>
<dbReference type="Proteomes" id="UP000799440">
    <property type="component" value="Unassembled WGS sequence"/>
</dbReference>
<name>A0A6A6UX83_9PLEO</name>